<evidence type="ECO:0000256" key="6">
    <source>
        <dbReference type="ARBA" id="ARBA00023136"/>
    </source>
</evidence>
<keyword evidence="7" id="KW-0325">Glycoprotein</keyword>
<evidence type="ECO:0008006" key="11">
    <source>
        <dbReference type="Google" id="ProtNLM"/>
    </source>
</evidence>
<keyword evidence="2 8" id="KW-0812">Transmembrane</keyword>
<dbReference type="FunFam" id="3.90.550.10:FF:000016">
    <property type="entry name" value="LARGE xylosyl- and glucuronyltransferase 2"/>
    <property type="match status" value="1"/>
</dbReference>
<evidence type="ECO:0000313" key="9">
    <source>
        <dbReference type="EMBL" id="GMS92908.1"/>
    </source>
</evidence>
<keyword evidence="3" id="KW-0735">Signal-anchor</keyword>
<dbReference type="EMBL" id="BTSX01000004">
    <property type="protein sequence ID" value="GMS92908.1"/>
    <property type="molecule type" value="Genomic_DNA"/>
</dbReference>
<evidence type="ECO:0000313" key="10">
    <source>
        <dbReference type="Proteomes" id="UP001432027"/>
    </source>
</evidence>
<keyword evidence="5" id="KW-0333">Golgi apparatus</keyword>
<gene>
    <name evidence="9" type="ORF">PENTCL1PPCAC_15083</name>
</gene>
<evidence type="ECO:0000256" key="2">
    <source>
        <dbReference type="ARBA" id="ARBA00022692"/>
    </source>
</evidence>
<dbReference type="SUPFAM" id="SSF53448">
    <property type="entry name" value="Nucleotide-diphospho-sugar transferases"/>
    <property type="match status" value="2"/>
</dbReference>
<protein>
    <recommendedName>
        <fullName evidence="11">Glycosyltransferase</fullName>
    </recommendedName>
</protein>
<dbReference type="AlphaFoldDB" id="A0AAV5TGC5"/>
<keyword evidence="10" id="KW-1185">Reference proteome</keyword>
<feature type="transmembrane region" description="Helical" evidence="8">
    <location>
        <begin position="12"/>
        <end position="29"/>
    </location>
</feature>
<keyword evidence="4 8" id="KW-1133">Transmembrane helix</keyword>
<evidence type="ECO:0000256" key="5">
    <source>
        <dbReference type="ARBA" id="ARBA00023034"/>
    </source>
</evidence>
<name>A0AAV5TGC5_9BILA</name>
<feature type="non-terminal residue" evidence="9">
    <location>
        <position position="1"/>
    </location>
</feature>
<accession>A0AAV5TGC5</accession>
<proteinExistence type="predicted"/>
<comment type="caution">
    <text evidence="9">The sequence shown here is derived from an EMBL/GenBank/DDBJ whole genome shotgun (WGS) entry which is preliminary data.</text>
</comment>
<comment type="subcellular location">
    <subcellularLocation>
        <location evidence="1">Golgi apparatus membrane</location>
        <topology evidence="1">Single-pass type II membrane protein</topology>
    </subcellularLocation>
</comment>
<sequence>FFSLMSSCQPLHVGIIAIIVLSLYLFFSFPGARSEIPVVPVIAVAVPILKYIVEPTSQCNEHHIVLVLGRYKSINLASTLFKSILYHHRGPLVFHLITDEESRQVLHTLFETWKLPSVRYQIYDMDRYKKHVDWIYNSHYSSFYGLIKVIIPEILSDDVKEVLMLDSDTVVLQDITPLFHTFKETNESVLFAMGENISPWYEQQKLWTYRGRGFNSGVVFLHLERMRSANWSEIWNPITKKILASYKDAADQDIFNALIVTQPEVFIELPCEYNFQLGVSAQPLTCKIEDRDVKIAHFNSDVKMNLANKFVVHFARAYAVYQAMDGYVFRQRERCETDNSSSTLLTELSETDSDCSDLLSAIQTTYRTHLHFNGAMQPANGDAITLVTQFTVDRFEDFKKLLELWAGPVSAAIYCTDAELTQIEKFMQASNIGRGRKNVALHAVFKTGNYYPINYLRNVALNASTTDLSYLTYVDFIPSKGIYRDLLSCVKNGINNTALVVPSFEMSPSEVVQMPRTKEELNRQWEKGKVRNDHIKGGCSIFYIFHQIFPAGNSYNGTDYDKWKNFESQFEIQWNYSHESFVVTTRQIDRLYDERLVGYGWSNVAQLQSLHAEGYRFKMAPSIFTVHHAHKPPFDITRFYGFEIFKKCMHIFDRDQNFKSLIQQAVACS</sequence>
<organism evidence="9 10">
    <name type="scientific">Pristionchus entomophagus</name>
    <dbReference type="NCBI Taxonomy" id="358040"/>
    <lineage>
        <taxon>Eukaryota</taxon>
        <taxon>Metazoa</taxon>
        <taxon>Ecdysozoa</taxon>
        <taxon>Nematoda</taxon>
        <taxon>Chromadorea</taxon>
        <taxon>Rhabditida</taxon>
        <taxon>Rhabditina</taxon>
        <taxon>Diplogasteromorpha</taxon>
        <taxon>Diplogasteroidea</taxon>
        <taxon>Neodiplogasteridae</taxon>
        <taxon>Pristionchus</taxon>
    </lineage>
</organism>
<dbReference type="GO" id="GO:0035269">
    <property type="term" value="P:protein O-linked glycosylation via mannose"/>
    <property type="evidence" value="ECO:0007669"/>
    <property type="project" value="TreeGrafter"/>
</dbReference>
<dbReference type="InterPro" id="IPR029044">
    <property type="entry name" value="Nucleotide-diphossugar_trans"/>
</dbReference>
<dbReference type="PANTHER" id="PTHR12270">
    <property type="entry name" value="GLYCOSYLTRANSFERASE-RELATED"/>
    <property type="match status" value="1"/>
</dbReference>
<dbReference type="InterPro" id="IPR002495">
    <property type="entry name" value="Glyco_trans_8"/>
</dbReference>
<dbReference type="Pfam" id="PF01501">
    <property type="entry name" value="Glyco_transf_8"/>
    <property type="match status" value="1"/>
</dbReference>
<dbReference type="GO" id="GO:0000139">
    <property type="term" value="C:Golgi membrane"/>
    <property type="evidence" value="ECO:0007669"/>
    <property type="project" value="UniProtKB-SubCell"/>
</dbReference>
<dbReference type="Pfam" id="PF13896">
    <property type="entry name" value="Glyco_transf_49"/>
    <property type="match status" value="1"/>
</dbReference>
<dbReference type="PANTHER" id="PTHR12270:SF25">
    <property type="entry name" value="GLYCOSYLTRANSFERASE-LIKE PROTEIN LARGE"/>
    <property type="match status" value="1"/>
</dbReference>
<evidence type="ECO:0000256" key="4">
    <source>
        <dbReference type="ARBA" id="ARBA00022989"/>
    </source>
</evidence>
<reference evidence="9" key="1">
    <citation type="submission" date="2023-10" db="EMBL/GenBank/DDBJ databases">
        <title>Genome assembly of Pristionchus species.</title>
        <authorList>
            <person name="Yoshida K."/>
            <person name="Sommer R.J."/>
        </authorList>
    </citation>
    <scope>NUCLEOTIDE SEQUENCE</scope>
    <source>
        <strain evidence="9">RS0144</strain>
    </source>
</reference>
<dbReference type="GO" id="GO:0015020">
    <property type="term" value="F:glucuronosyltransferase activity"/>
    <property type="evidence" value="ECO:0007669"/>
    <property type="project" value="TreeGrafter"/>
</dbReference>
<dbReference type="InterPro" id="IPR051292">
    <property type="entry name" value="Xyl/GlcA_transferase"/>
</dbReference>
<evidence type="ECO:0000256" key="1">
    <source>
        <dbReference type="ARBA" id="ARBA00004323"/>
    </source>
</evidence>
<evidence type="ECO:0000256" key="7">
    <source>
        <dbReference type="ARBA" id="ARBA00023180"/>
    </source>
</evidence>
<dbReference type="Gene3D" id="3.90.550.10">
    <property type="entry name" value="Spore Coat Polysaccharide Biosynthesis Protein SpsA, Chain A"/>
    <property type="match status" value="2"/>
</dbReference>
<evidence type="ECO:0000256" key="8">
    <source>
        <dbReference type="SAM" id="Phobius"/>
    </source>
</evidence>
<dbReference type="Proteomes" id="UP001432027">
    <property type="component" value="Unassembled WGS sequence"/>
</dbReference>
<dbReference type="GO" id="GO:0042285">
    <property type="term" value="F:xylosyltransferase activity"/>
    <property type="evidence" value="ECO:0007669"/>
    <property type="project" value="TreeGrafter"/>
</dbReference>
<evidence type="ECO:0000256" key="3">
    <source>
        <dbReference type="ARBA" id="ARBA00022968"/>
    </source>
</evidence>
<keyword evidence="6 8" id="KW-0472">Membrane</keyword>